<dbReference type="AlphaFoldDB" id="A0A375IG52"/>
<dbReference type="Pfam" id="PF14301">
    <property type="entry name" value="DUF4376"/>
    <property type="match status" value="1"/>
</dbReference>
<protein>
    <recommendedName>
        <fullName evidence="1">DUF4376 domain-containing protein</fullName>
    </recommendedName>
</protein>
<evidence type="ECO:0000259" key="1">
    <source>
        <dbReference type="Pfam" id="PF14301"/>
    </source>
</evidence>
<dbReference type="Proteomes" id="UP000255505">
    <property type="component" value="Chromosome I"/>
</dbReference>
<feature type="domain" description="DUF4376" evidence="1">
    <location>
        <begin position="72"/>
        <end position="178"/>
    </location>
</feature>
<evidence type="ECO:0000313" key="2">
    <source>
        <dbReference type="EMBL" id="SPK73058.1"/>
    </source>
</evidence>
<name>A0A375IG52_9BURK</name>
<gene>
    <name evidence="2" type="ORF">CT19425_90162</name>
</gene>
<organism evidence="2 3">
    <name type="scientific">Cupriavidus taiwanensis</name>
    <dbReference type="NCBI Taxonomy" id="164546"/>
    <lineage>
        <taxon>Bacteria</taxon>
        <taxon>Pseudomonadati</taxon>
        <taxon>Pseudomonadota</taxon>
        <taxon>Betaproteobacteria</taxon>
        <taxon>Burkholderiales</taxon>
        <taxon>Burkholderiaceae</taxon>
        <taxon>Cupriavidus</taxon>
    </lineage>
</organism>
<proteinExistence type="predicted"/>
<dbReference type="RefSeq" id="WP_115662692.1">
    <property type="nucleotide sequence ID" value="NZ_LT991976.1"/>
</dbReference>
<sequence length="184" mass="20023">MQHFIDTATQRIWAFEENVVATLADGVYTFAYPGDADGSLAMISIDAPATLQPVEVRTPTADELAQEQLASAKALVKAEIRKKRDALLLLTPFHGQLFQTDLASKIQIMNVVDAGAMPAYARYWRTGDNSYMEMTFELFVELKAAIMAREGAAFGASAQHQDAVDALGTLAEVQAYDYGAGWPA</sequence>
<dbReference type="EMBL" id="LT991976">
    <property type="protein sequence ID" value="SPK73058.1"/>
    <property type="molecule type" value="Genomic_DNA"/>
</dbReference>
<evidence type="ECO:0000313" key="3">
    <source>
        <dbReference type="Proteomes" id="UP000255505"/>
    </source>
</evidence>
<reference evidence="2 3" key="1">
    <citation type="submission" date="2018-01" db="EMBL/GenBank/DDBJ databases">
        <authorList>
            <person name="Gaut B.S."/>
            <person name="Morton B.R."/>
            <person name="Clegg M.T."/>
            <person name="Duvall M.R."/>
        </authorList>
    </citation>
    <scope>NUCLEOTIDE SEQUENCE [LARGE SCALE GENOMIC DNA]</scope>
    <source>
        <strain evidence="2">Cupriavidus taiwanensis LMG 19425</strain>
    </source>
</reference>
<accession>A0A375IG52</accession>
<dbReference type="InterPro" id="IPR025484">
    <property type="entry name" value="DUF4376"/>
</dbReference>